<feature type="region of interest" description="Disordered" evidence="18">
    <location>
        <begin position="34"/>
        <end position="55"/>
    </location>
</feature>
<dbReference type="GO" id="GO:0016567">
    <property type="term" value="P:protein ubiquitination"/>
    <property type="evidence" value="ECO:0007669"/>
    <property type="project" value="UniProtKB-UniPathway"/>
</dbReference>
<organism evidence="22">
    <name type="scientific">Takifugu obscurus</name>
    <name type="common">Obscure pufferfish</name>
    <name type="synonym">Sphoeroides ocellatus obscurus</name>
    <dbReference type="NCBI Taxonomy" id="309541"/>
    <lineage>
        <taxon>Eukaryota</taxon>
        <taxon>Metazoa</taxon>
        <taxon>Chordata</taxon>
        <taxon>Craniata</taxon>
        <taxon>Vertebrata</taxon>
        <taxon>Euteleostomi</taxon>
        <taxon>Actinopterygii</taxon>
        <taxon>Neopterygii</taxon>
        <taxon>Teleostei</taxon>
        <taxon>Neoteleostei</taxon>
        <taxon>Acanthomorphata</taxon>
        <taxon>Eupercaria</taxon>
        <taxon>Tetraodontiformes</taxon>
        <taxon>Tetradontoidea</taxon>
        <taxon>Tetraodontidae</taxon>
        <taxon>Takifugu</taxon>
    </lineage>
</organism>
<dbReference type="PIRSF" id="PIRSF015614">
    <property type="entry name" value="TRAF"/>
    <property type="match status" value="1"/>
</dbReference>
<feature type="domain" description="TRAF-type" evidence="21">
    <location>
        <begin position="213"/>
        <end position="267"/>
    </location>
</feature>
<evidence type="ECO:0000256" key="18">
    <source>
        <dbReference type="SAM" id="MobiDB-lite"/>
    </source>
</evidence>
<comment type="pathway">
    <text evidence="5">Protein modification; protein ubiquitination.</text>
</comment>
<evidence type="ECO:0000256" key="11">
    <source>
        <dbReference type="ARBA" id="ARBA00022737"/>
    </source>
</evidence>
<dbReference type="SUPFAM" id="SSF57850">
    <property type="entry name" value="RING/U-box"/>
    <property type="match status" value="1"/>
</dbReference>
<dbReference type="PROSITE" id="PS00518">
    <property type="entry name" value="ZF_RING_1"/>
    <property type="match status" value="1"/>
</dbReference>
<dbReference type="Gene3D" id="2.60.210.10">
    <property type="entry name" value="Apoptosis, Tumor Necrosis Factor Receptor Associated Protein 2, Chain A"/>
    <property type="match status" value="1"/>
</dbReference>
<keyword evidence="9" id="KW-0808">Transferase</keyword>
<dbReference type="InterPro" id="IPR017907">
    <property type="entry name" value="Znf_RING_CS"/>
</dbReference>
<accession>A0A7L7T6B6</accession>
<dbReference type="GO" id="GO:0005811">
    <property type="term" value="C:lipid droplet"/>
    <property type="evidence" value="ECO:0007669"/>
    <property type="project" value="UniProtKB-SubCell"/>
</dbReference>
<dbReference type="GO" id="GO:0031663">
    <property type="term" value="P:lipopolysaccharide-mediated signaling pathway"/>
    <property type="evidence" value="ECO:0007669"/>
    <property type="project" value="TreeGrafter"/>
</dbReference>
<dbReference type="FunFam" id="3.30.40.10:FF:000211">
    <property type="entry name" value="TNF receptor-associated factor"/>
    <property type="match status" value="1"/>
</dbReference>
<feature type="domain" description="TRAF-type" evidence="21">
    <location>
        <begin position="160"/>
        <end position="211"/>
    </location>
</feature>
<evidence type="ECO:0000256" key="2">
    <source>
        <dbReference type="ARBA" id="ARBA00004123"/>
    </source>
</evidence>
<dbReference type="Pfam" id="PF18048">
    <property type="entry name" value="TRAF6_Z2"/>
    <property type="match status" value="1"/>
</dbReference>
<evidence type="ECO:0000256" key="5">
    <source>
        <dbReference type="ARBA" id="ARBA00004906"/>
    </source>
</evidence>
<evidence type="ECO:0000259" key="21">
    <source>
        <dbReference type="PROSITE" id="PS50145"/>
    </source>
</evidence>
<dbReference type="FunFam" id="3.30.40.10:FF:000179">
    <property type="entry name" value="TNF receptor-associated factor"/>
    <property type="match status" value="1"/>
</dbReference>
<dbReference type="GO" id="GO:0005164">
    <property type="term" value="F:tumor necrosis factor receptor binding"/>
    <property type="evidence" value="ECO:0007669"/>
    <property type="project" value="UniProtKB-UniRule"/>
</dbReference>
<gene>
    <name evidence="22" type="primary">TRAF6</name>
</gene>
<dbReference type="Pfam" id="PF13923">
    <property type="entry name" value="zf-C3HC4_2"/>
    <property type="match status" value="1"/>
</dbReference>
<evidence type="ECO:0000256" key="16">
    <source>
        <dbReference type="PIRNR" id="PIRNR015614"/>
    </source>
</evidence>
<dbReference type="Pfam" id="PF02176">
    <property type="entry name" value="zf-TRAF"/>
    <property type="match status" value="1"/>
</dbReference>
<evidence type="ECO:0000259" key="19">
    <source>
        <dbReference type="PROSITE" id="PS50089"/>
    </source>
</evidence>
<dbReference type="CDD" id="cd03776">
    <property type="entry name" value="MATH_TRAF6"/>
    <property type="match status" value="1"/>
</dbReference>
<name>A0A7L7T6B6_TAKOB</name>
<dbReference type="InterPro" id="IPR001293">
    <property type="entry name" value="Znf_TRAF"/>
</dbReference>
<dbReference type="EMBL" id="MN841023">
    <property type="protein sequence ID" value="QOC68623.1"/>
    <property type="molecule type" value="mRNA"/>
</dbReference>
<comment type="similarity">
    <text evidence="6">Belongs to the TNF receptor-associated factor family. A subfamily.</text>
</comment>
<dbReference type="InterPro" id="IPR012227">
    <property type="entry name" value="TNF_rcpt-assoc_TRAF_met"/>
</dbReference>
<feature type="region of interest" description="Disordered" evidence="18">
    <location>
        <begin position="1"/>
        <end position="20"/>
    </location>
</feature>
<evidence type="ECO:0000256" key="10">
    <source>
        <dbReference type="ARBA" id="ARBA00022723"/>
    </source>
</evidence>
<dbReference type="InterPro" id="IPR027139">
    <property type="entry name" value="TRAF6_RING-HC"/>
</dbReference>
<dbReference type="EC" id="2.3.2.27" evidence="16"/>
<protein>
    <recommendedName>
        <fullName evidence="16">TNF receptor-associated factor</fullName>
        <ecNumber evidence="16">2.3.2.27</ecNumber>
    </recommendedName>
</protein>
<dbReference type="Gene3D" id="3.30.40.10">
    <property type="entry name" value="Zinc/RING finger domain, C3HC4 (zinc finger)"/>
    <property type="match status" value="3"/>
</dbReference>
<evidence type="ECO:0000256" key="9">
    <source>
        <dbReference type="ARBA" id="ARBA00022679"/>
    </source>
</evidence>
<keyword evidence="12 17" id="KW-0863">Zinc-finger</keyword>
<keyword evidence="8" id="KW-0551">Lipid droplet</keyword>
<dbReference type="PANTHER" id="PTHR10131:SF152">
    <property type="entry name" value="TNF RECEPTOR-ASSOCIATED FACTOR 6"/>
    <property type="match status" value="1"/>
</dbReference>
<feature type="compositionally biased region" description="Polar residues" evidence="18">
    <location>
        <begin position="39"/>
        <end position="55"/>
    </location>
</feature>
<comment type="subcellular location">
    <subcellularLocation>
        <location evidence="4">Cytoplasm</location>
        <location evidence="4">Cell cortex</location>
    </subcellularLocation>
    <subcellularLocation>
        <location evidence="3">Lipid droplet</location>
    </subcellularLocation>
    <subcellularLocation>
        <location evidence="2">Nucleus</location>
    </subcellularLocation>
</comment>
<dbReference type="Pfam" id="PF21355">
    <property type="entry name" value="TRAF-mep_MATH"/>
    <property type="match status" value="1"/>
</dbReference>
<dbReference type="InterPro" id="IPR001841">
    <property type="entry name" value="Znf_RING"/>
</dbReference>
<dbReference type="GO" id="GO:0141124">
    <property type="term" value="P:intracellular signaling cassette"/>
    <property type="evidence" value="ECO:0007669"/>
    <property type="project" value="UniProtKB-ARBA"/>
</dbReference>
<dbReference type="PROSITE" id="PS50145">
    <property type="entry name" value="ZF_TRAF"/>
    <property type="match status" value="2"/>
</dbReference>
<evidence type="ECO:0000256" key="6">
    <source>
        <dbReference type="ARBA" id="ARBA00006608"/>
    </source>
</evidence>
<keyword evidence="15" id="KW-0539">Nucleus</keyword>
<evidence type="ECO:0000256" key="1">
    <source>
        <dbReference type="ARBA" id="ARBA00000900"/>
    </source>
</evidence>
<dbReference type="InterPro" id="IPR002083">
    <property type="entry name" value="MATH/TRAF_dom"/>
</dbReference>
<dbReference type="PROSITE" id="PS50089">
    <property type="entry name" value="ZF_RING_2"/>
    <property type="match status" value="1"/>
</dbReference>
<evidence type="ECO:0000256" key="3">
    <source>
        <dbReference type="ARBA" id="ARBA00004502"/>
    </source>
</evidence>
<sequence>MACFDSSKESLEDSFDGAAGGKLSGCALAMSEKERESLLNPSESPSTYMSGASSSFQDATHQQGYDVEFDPPLESKYECPICLMALRNAIQTPCGHRFCKICIEKSIRDAGQRCPVDNEMLSKEQLFPDNFAKREILSLTVRCSNPGCTGKMELRHLEDHLAHCQFATVPCPHCQRSVRKTILGEHMTAECRRRPVSCPDCIETFVYEERERHEQQCPFASVMCPYCDMDLVRDQMESHCDTDCPIAPIACTFSLFGCKERMQRHDLARHMQDFTQMHMHYMADFLRGLNLNGTTPKPLGAIGHSISFEDHGASASSCDKGVSSSNCAPCQPNEETQRLREMDRRLVKQDHQLRELIILKETQAGQLAELGRRVSMLEETVRELESQHCTGIFIWRLKDFSVLLRNQEAGLPVVEHSPAFYTGRPGYKLCLRLHLQSPNAQRCSNFISLFVHTMQGAFDGLLTWPFQGTIRLAILDQGPEGQHHVEVMETKPDLQAFQKPTIIRSPKGFGYVTFLHLQHLNQRAYVKDDILLIRCEATPRFDNTFHRDGITVQPRGPEASMMRD</sequence>
<keyword evidence="7 16" id="KW-0963">Cytoplasm</keyword>
<dbReference type="GO" id="GO:0008270">
    <property type="term" value="F:zinc ion binding"/>
    <property type="evidence" value="ECO:0007669"/>
    <property type="project" value="UniProtKB-UniRule"/>
</dbReference>
<evidence type="ECO:0000259" key="20">
    <source>
        <dbReference type="PROSITE" id="PS50144"/>
    </source>
</evidence>
<dbReference type="UniPathway" id="UPA00143"/>
<keyword evidence="14 16" id="KW-0862">Zinc</keyword>
<dbReference type="InterPro" id="IPR049342">
    <property type="entry name" value="TRAF1-6_MATH_dom"/>
</dbReference>
<evidence type="ECO:0000256" key="12">
    <source>
        <dbReference type="ARBA" id="ARBA00022771"/>
    </source>
</evidence>
<dbReference type="InterPro" id="IPR041310">
    <property type="entry name" value="TRAF6_Z2"/>
</dbReference>
<feature type="domain" description="RING-type" evidence="19">
    <location>
        <begin position="79"/>
        <end position="118"/>
    </location>
</feature>
<evidence type="ECO:0000256" key="8">
    <source>
        <dbReference type="ARBA" id="ARBA00022677"/>
    </source>
</evidence>
<keyword evidence="10 16" id="KW-0479">Metal-binding</keyword>
<dbReference type="GO" id="GO:0005634">
    <property type="term" value="C:nucleus"/>
    <property type="evidence" value="ECO:0007669"/>
    <property type="project" value="UniProtKB-SubCell"/>
</dbReference>
<feature type="zinc finger region" description="TRAF-type" evidence="17">
    <location>
        <begin position="213"/>
        <end position="267"/>
    </location>
</feature>
<dbReference type="GO" id="GO:0005938">
    <property type="term" value="C:cell cortex"/>
    <property type="evidence" value="ECO:0007669"/>
    <property type="project" value="UniProtKB-SubCell"/>
</dbReference>
<feature type="zinc finger region" description="TRAF-type" evidence="17">
    <location>
        <begin position="160"/>
        <end position="211"/>
    </location>
</feature>
<dbReference type="SMART" id="SM00061">
    <property type="entry name" value="MATH"/>
    <property type="match status" value="1"/>
</dbReference>
<keyword evidence="11" id="KW-0677">Repeat</keyword>
<feature type="domain" description="MATH" evidence="20">
    <location>
        <begin position="390"/>
        <end position="537"/>
    </location>
</feature>
<dbReference type="GO" id="GO:0043122">
    <property type="term" value="P:regulation of canonical NF-kappaB signal transduction"/>
    <property type="evidence" value="ECO:0007669"/>
    <property type="project" value="InterPro"/>
</dbReference>
<dbReference type="SUPFAM" id="SSF49599">
    <property type="entry name" value="TRAF domain-like"/>
    <property type="match status" value="3"/>
</dbReference>
<evidence type="ECO:0000313" key="22">
    <source>
        <dbReference type="EMBL" id="QOC68623.1"/>
    </source>
</evidence>
<evidence type="ECO:0000256" key="15">
    <source>
        <dbReference type="ARBA" id="ARBA00023242"/>
    </source>
</evidence>
<keyword evidence="22" id="KW-0675">Receptor</keyword>
<evidence type="ECO:0000256" key="4">
    <source>
        <dbReference type="ARBA" id="ARBA00004544"/>
    </source>
</evidence>
<dbReference type="GO" id="GO:0042981">
    <property type="term" value="P:regulation of apoptotic process"/>
    <property type="evidence" value="ECO:0007669"/>
    <property type="project" value="InterPro"/>
</dbReference>
<reference evidence="22" key="1">
    <citation type="submission" date="2019-12" db="EMBL/GenBank/DDBJ databases">
        <authorList>
            <person name="Hu S."/>
            <person name="Shi Y."/>
            <person name="Ding T."/>
            <person name="Duan W."/>
            <person name="Zhao Z."/>
        </authorList>
    </citation>
    <scope>NUCLEOTIDE SEQUENCE</scope>
</reference>
<dbReference type="GO" id="GO:0045087">
    <property type="term" value="P:innate immune response"/>
    <property type="evidence" value="ECO:0007669"/>
    <property type="project" value="TreeGrafter"/>
</dbReference>
<dbReference type="InterPro" id="IPR013083">
    <property type="entry name" value="Znf_RING/FYVE/PHD"/>
</dbReference>
<dbReference type="CDD" id="cd16643">
    <property type="entry name" value="mRING-HC-C3HC3D_TRAF6"/>
    <property type="match status" value="1"/>
</dbReference>
<dbReference type="InterPro" id="IPR008974">
    <property type="entry name" value="TRAF-like"/>
</dbReference>
<evidence type="ECO:0000256" key="7">
    <source>
        <dbReference type="ARBA" id="ARBA00022490"/>
    </source>
</evidence>
<evidence type="ECO:0000256" key="13">
    <source>
        <dbReference type="ARBA" id="ARBA00022786"/>
    </source>
</evidence>
<dbReference type="PROSITE" id="PS50144">
    <property type="entry name" value="MATH"/>
    <property type="match status" value="1"/>
</dbReference>
<dbReference type="InterPro" id="IPR037309">
    <property type="entry name" value="TRAF6_MATH"/>
</dbReference>
<dbReference type="GO" id="GO:0061630">
    <property type="term" value="F:ubiquitin protein ligase activity"/>
    <property type="evidence" value="ECO:0007669"/>
    <property type="project" value="UniProtKB-EC"/>
</dbReference>
<proteinExistence type="evidence at transcript level"/>
<comment type="catalytic activity">
    <reaction evidence="1 16">
        <text>S-ubiquitinyl-[E2 ubiquitin-conjugating enzyme]-L-cysteine + [acceptor protein]-L-lysine = [E2 ubiquitin-conjugating enzyme]-L-cysteine + N(6)-ubiquitinyl-[acceptor protein]-L-lysine.</text>
        <dbReference type="EC" id="2.3.2.27"/>
    </reaction>
</comment>
<feature type="compositionally biased region" description="Basic and acidic residues" evidence="18">
    <location>
        <begin position="1"/>
        <end position="11"/>
    </location>
</feature>
<evidence type="ECO:0000256" key="17">
    <source>
        <dbReference type="PROSITE-ProRule" id="PRU00207"/>
    </source>
</evidence>
<dbReference type="SMART" id="SM00184">
    <property type="entry name" value="RING"/>
    <property type="match status" value="1"/>
</dbReference>
<dbReference type="PANTHER" id="PTHR10131">
    <property type="entry name" value="TNF RECEPTOR ASSOCIATED FACTOR"/>
    <property type="match status" value="1"/>
</dbReference>
<dbReference type="FunFam" id="2.60.210.10:FF:000010">
    <property type="entry name" value="TNF receptor-associated factor"/>
    <property type="match status" value="1"/>
</dbReference>
<evidence type="ECO:0000256" key="14">
    <source>
        <dbReference type="ARBA" id="ARBA00022833"/>
    </source>
</evidence>
<dbReference type="AlphaFoldDB" id="A0A7L7T6B6"/>
<keyword evidence="13" id="KW-0833">Ubl conjugation pathway</keyword>